<feature type="transmembrane region" description="Helical" evidence="9">
    <location>
        <begin position="458"/>
        <end position="479"/>
    </location>
</feature>
<dbReference type="SUPFAM" id="SSF103473">
    <property type="entry name" value="MFS general substrate transporter"/>
    <property type="match status" value="1"/>
</dbReference>
<dbReference type="AlphaFoldDB" id="A0A830HQN8"/>
<feature type="transmembrane region" description="Helical" evidence="9">
    <location>
        <begin position="395"/>
        <end position="417"/>
    </location>
</feature>
<keyword evidence="5 9" id="KW-1133">Transmembrane helix</keyword>
<feature type="transmembrane region" description="Helical" evidence="9">
    <location>
        <begin position="337"/>
        <end position="357"/>
    </location>
</feature>
<dbReference type="InterPro" id="IPR050382">
    <property type="entry name" value="MFS_Na/Anion_cotransporter"/>
</dbReference>
<evidence type="ECO:0000256" key="4">
    <source>
        <dbReference type="ARBA" id="ARBA00022847"/>
    </source>
</evidence>
<feature type="transmembrane region" description="Helical" evidence="9">
    <location>
        <begin position="216"/>
        <end position="235"/>
    </location>
</feature>
<comment type="caution">
    <text evidence="11">The sequence shown here is derived from an EMBL/GenBank/DDBJ whole genome shotgun (WGS) entry which is preliminary data.</text>
</comment>
<feature type="transmembrane region" description="Helical" evidence="9">
    <location>
        <begin position="296"/>
        <end position="317"/>
    </location>
</feature>
<dbReference type="Proteomes" id="UP000660262">
    <property type="component" value="Unassembled WGS sequence"/>
</dbReference>
<dbReference type="EMBL" id="BNJQ01000024">
    <property type="protein sequence ID" value="GHP09228.1"/>
    <property type="molecule type" value="Genomic_DNA"/>
</dbReference>
<evidence type="ECO:0000256" key="8">
    <source>
        <dbReference type="SAM" id="MobiDB-lite"/>
    </source>
</evidence>
<feature type="compositionally biased region" description="Low complexity" evidence="8">
    <location>
        <begin position="43"/>
        <end position="59"/>
    </location>
</feature>
<dbReference type="PANTHER" id="PTHR11662:SF446">
    <property type="entry name" value="SODIUM-DEPENDENT PHOSPHATE TRANSPORT PROTEIN 1, CHLOROPLASTIC"/>
    <property type="match status" value="1"/>
</dbReference>
<feature type="transmembrane region" description="Helical" evidence="9">
    <location>
        <begin position="247"/>
        <end position="266"/>
    </location>
</feature>
<feature type="transmembrane region" description="Helical" evidence="9">
    <location>
        <begin position="429"/>
        <end position="452"/>
    </location>
</feature>
<accession>A0A830HQN8</accession>
<evidence type="ECO:0000313" key="12">
    <source>
        <dbReference type="Proteomes" id="UP000660262"/>
    </source>
</evidence>
<evidence type="ECO:0000256" key="5">
    <source>
        <dbReference type="ARBA" id="ARBA00022989"/>
    </source>
</evidence>
<dbReference type="Gene3D" id="1.20.1250.20">
    <property type="entry name" value="MFS general substrate transporter like domains"/>
    <property type="match status" value="2"/>
</dbReference>
<dbReference type="FunFam" id="1.20.1250.20:FF:000003">
    <property type="entry name" value="Solute carrier family 17 member 3"/>
    <property type="match status" value="1"/>
</dbReference>
<keyword evidence="12" id="KW-1185">Reference proteome</keyword>
<dbReference type="Pfam" id="PF07690">
    <property type="entry name" value="MFS_1"/>
    <property type="match status" value="1"/>
</dbReference>
<feature type="transmembrane region" description="Helical" evidence="9">
    <location>
        <begin position="87"/>
        <end position="104"/>
    </location>
</feature>
<dbReference type="PROSITE" id="PS50850">
    <property type="entry name" value="MFS"/>
    <property type="match status" value="1"/>
</dbReference>
<dbReference type="InterPro" id="IPR044777">
    <property type="entry name" value="SLC17A9-like"/>
</dbReference>
<keyword evidence="4" id="KW-0769">Symport</keyword>
<comment type="similarity">
    <text evidence="7">Belongs to the major facilitator superfamily. Sodium/anion cotransporter (TC 2.A.1.14) family.</text>
</comment>
<dbReference type="GO" id="GO:0015293">
    <property type="term" value="F:symporter activity"/>
    <property type="evidence" value="ECO:0007669"/>
    <property type="project" value="UniProtKB-KW"/>
</dbReference>
<dbReference type="InterPro" id="IPR020846">
    <property type="entry name" value="MFS_dom"/>
</dbReference>
<dbReference type="GO" id="GO:0016020">
    <property type="term" value="C:membrane"/>
    <property type="evidence" value="ECO:0007669"/>
    <property type="project" value="UniProtKB-SubCell"/>
</dbReference>
<evidence type="ECO:0000259" key="10">
    <source>
        <dbReference type="PROSITE" id="PS50850"/>
    </source>
</evidence>
<feature type="transmembrane region" description="Helical" evidence="9">
    <location>
        <begin position="369"/>
        <end position="389"/>
    </location>
</feature>
<dbReference type="InterPro" id="IPR011701">
    <property type="entry name" value="MFS"/>
</dbReference>
<evidence type="ECO:0000256" key="9">
    <source>
        <dbReference type="SAM" id="Phobius"/>
    </source>
</evidence>
<organism evidence="11 12">
    <name type="scientific">Pycnococcus provasolii</name>
    <dbReference type="NCBI Taxonomy" id="41880"/>
    <lineage>
        <taxon>Eukaryota</taxon>
        <taxon>Viridiplantae</taxon>
        <taxon>Chlorophyta</taxon>
        <taxon>Pseudoscourfieldiophyceae</taxon>
        <taxon>Pseudoscourfieldiales</taxon>
        <taxon>Pycnococcaceae</taxon>
        <taxon>Pycnococcus</taxon>
    </lineage>
</organism>
<comment type="subcellular location">
    <subcellularLocation>
        <location evidence="1">Membrane</location>
        <topology evidence="1">Multi-pass membrane protein</topology>
    </subcellularLocation>
</comment>
<evidence type="ECO:0000256" key="6">
    <source>
        <dbReference type="ARBA" id="ARBA00023136"/>
    </source>
</evidence>
<name>A0A830HQN8_9CHLO</name>
<evidence type="ECO:0000256" key="1">
    <source>
        <dbReference type="ARBA" id="ARBA00004141"/>
    </source>
</evidence>
<feature type="domain" description="Major facilitator superfamily (MFS) profile" evidence="10">
    <location>
        <begin position="91"/>
        <end position="484"/>
    </location>
</feature>
<evidence type="ECO:0000313" key="11">
    <source>
        <dbReference type="EMBL" id="GHP09228.1"/>
    </source>
</evidence>
<proteinExistence type="inferred from homology"/>
<sequence>MRACDVARRSAHSATRTVRLVARSPLSCSSFAIHHRSFIMRRASSSSSPSSSASSARVGSSDKKRRRLSGECTLRNNDAAISRDSQIWIPMVFLITIAIATCYADRSNISVAAISMAKELEWSKTTEGVVLSAFFVGYAGTQLVGGRAADVAGGKRVLAVGVAAWSIATALTPLCARGGIGTLLFIRCALGAGEGVAFPAAHSLIARHVPMRRRSVAVAAITSASYVGAAAAFLLTPTIIESSGWPAAFYGFAAAALVWIPAWLPLDLPPPNKPSESPSLPQSTSAIWRLARRKEVWAIMAAQYGQSVGLYGLLSWLPTYYDDVYDIPLSNLPALTVAPYILQGVVGVGAGWFADRLISGGVRNRDVRVLLQSIGMLGPATALLFVASAELPAESAAIAIDIGLGLSALTLGGVSVNHLDISPRNAGSVFALGNTCATLGGLVAVPAIGRILDNTHDWSLVFGLISAHFVVGVVAYVAWCGGERVDD</sequence>
<dbReference type="GO" id="GO:0005315">
    <property type="term" value="F:phosphate transmembrane transporter activity"/>
    <property type="evidence" value="ECO:0007669"/>
    <property type="project" value="UniProtKB-ARBA"/>
</dbReference>
<feature type="transmembrane region" description="Helical" evidence="9">
    <location>
        <begin position="125"/>
        <end position="145"/>
    </location>
</feature>
<protein>
    <recommendedName>
        <fullName evidence="10">Major facilitator superfamily (MFS) profile domain-containing protein</fullName>
    </recommendedName>
</protein>
<dbReference type="PANTHER" id="PTHR11662">
    <property type="entry name" value="SOLUTE CARRIER FAMILY 17"/>
    <property type="match status" value="1"/>
</dbReference>
<evidence type="ECO:0000256" key="3">
    <source>
        <dbReference type="ARBA" id="ARBA00022692"/>
    </source>
</evidence>
<dbReference type="OrthoDB" id="2250022at2759"/>
<feature type="region of interest" description="Disordered" evidence="8">
    <location>
        <begin position="43"/>
        <end position="69"/>
    </location>
</feature>
<dbReference type="InterPro" id="IPR036259">
    <property type="entry name" value="MFS_trans_sf"/>
</dbReference>
<feature type="transmembrane region" description="Helical" evidence="9">
    <location>
        <begin position="157"/>
        <end position="176"/>
    </location>
</feature>
<keyword evidence="2" id="KW-0813">Transport</keyword>
<gene>
    <name evidence="11" type="ORF">PPROV_000796500</name>
</gene>
<dbReference type="CDD" id="cd17380">
    <property type="entry name" value="MFS_SLC17A9_like"/>
    <property type="match status" value="1"/>
</dbReference>
<reference evidence="11" key="1">
    <citation type="submission" date="2020-10" db="EMBL/GenBank/DDBJ databases">
        <title>Unveiling of a novel bifunctional photoreceptor, Dualchrome1, isolated from a cosmopolitan green alga.</title>
        <authorList>
            <person name="Suzuki S."/>
            <person name="Kawachi M."/>
        </authorList>
    </citation>
    <scope>NUCLEOTIDE SEQUENCE</scope>
    <source>
        <strain evidence="11">NIES 2893</strain>
    </source>
</reference>
<keyword evidence="6 9" id="KW-0472">Membrane</keyword>
<keyword evidence="3 9" id="KW-0812">Transmembrane</keyword>
<evidence type="ECO:0000256" key="7">
    <source>
        <dbReference type="ARBA" id="ARBA00024362"/>
    </source>
</evidence>
<evidence type="ECO:0000256" key="2">
    <source>
        <dbReference type="ARBA" id="ARBA00022448"/>
    </source>
</evidence>